<evidence type="ECO:0000313" key="3">
    <source>
        <dbReference type="EMBL" id="SFV62619.1"/>
    </source>
</evidence>
<sequence>MNRPVPIDEEFVFDDGVIISETDLKGIITYANRRFCRISGYDRSELDGENHNIVRHPDMPKSVFKDLWDTIQSGKSWVGTVKNLRKDGLYYWVYTFISPVVKNNEIVGYVAARKPASPTEIEEAEASYKKSLEEEK</sequence>
<dbReference type="AlphaFoldDB" id="A0A1W1CA30"/>
<feature type="domain" description="PAS" evidence="2">
    <location>
        <begin position="23"/>
        <end position="74"/>
    </location>
</feature>
<dbReference type="EMBL" id="FPHC01000067">
    <property type="protein sequence ID" value="SFV62619.1"/>
    <property type="molecule type" value="Genomic_DNA"/>
</dbReference>
<dbReference type="InterPro" id="IPR013655">
    <property type="entry name" value="PAS_fold_3"/>
</dbReference>
<feature type="compositionally biased region" description="Basic and acidic residues" evidence="1">
    <location>
        <begin position="126"/>
        <end position="136"/>
    </location>
</feature>
<feature type="region of interest" description="Disordered" evidence="1">
    <location>
        <begin position="116"/>
        <end position="136"/>
    </location>
</feature>
<dbReference type="CDD" id="cd00130">
    <property type="entry name" value="PAS"/>
    <property type="match status" value="1"/>
</dbReference>
<evidence type="ECO:0000259" key="2">
    <source>
        <dbReference type="PROSITE" id="PS50112"/>
    </source>
</evidence>
<gene>
    <name evidence="3" type="ORF">MNB_SV-6-481</name>
</gene>
<dbReference type="InterPro" id="IPR035965">
    <property type="entry name" value="PAS-like_dom_sf"/>
</dbReference>
<proteinExistence type="predicted"/>
<accession>A0A1W1CA30</accession>
<protein>
    <submittedName>
        <fullName evidence="3">Methyl-accepting chemotaxis protein</fullName>
    </submittedName>
</protein>
<organism evidence="3">
    <name type="scientific">hydrothermal vent metagenome</name>
    <dbReference type="NCBI Taxonomy" id="652676"/>
    <lineage>
        <taxon>unclassified sequences</taxon>
        <taxon>metagenomes</taxon>
        <taxon>ecological metagenomes</taxon>
    </lineage>
</organism>
<evidence type="ECO:0000256" key="1">
    <source>
        <dbReference type="SAM" id="MobiDB-lite"/>
    </source>
</evidence>
<dbReference type="NCBIfam" id="TIGR00229">
    <property type="entry name" value="sensory_box"/>
    <property type="match status" value="1"/>
</dbReference>
<dbReference type="InterPro" id="IPR000014">
    <property type="entry name" value="PAS"/>
</dbReference>
<name>A0A1W1CA30_9ZZZZ</name>
<dbReference type="Gene3D" id="3.30.450.20">
    <property type="entry name" value="PAS domain"/>
    <property type="match status" value="1"/>
</dbReference>
<dbReference type="Pfam" id="PF08447">
    <property type="entry name" value="PAS_3"/>
    <property type="match status" value="1"/>
</dbReference>
<dbReference type="SUPFAM" id="SSF55785">
    <property type="entry name" value="PYP-like sensor domain (PAS domain)"/>
    <property type="match status" value="1"/>
</dbReference>
<dbReference type="PROSITE" id="PS50112">
    <property type="entry name" value="PAS"/>
    <property type="match status" value="1"/>
</dbReference>
<reference evidence="3" key="1">
    <citation type="submission" date="2016-10" db="EMBL/GenBank/DDBJ databases">
        <authorList>
            <person name="de Groot N.N."/>
        </authorList>
    </citation>
    <scope>NUCLEOTIDE SEQUENCE</scope>
</reference>